<name>A0AAN8IYH4_TRICO</name>
<feature type="compositionally biased region" description="Low complexity" evidence="1">
    <location>
        <begin position="19"/>
        <end position="34"/>
    </location>
</feature>
<comment type="caution">
    <text evidence="2">The sequence shown here is derived from an EMBL/GenBank/DDBJ whole genome shotgun (WGS) entry which is preliminary data.</text>
</comment>
<reference evidence="2 3" key="1">
    <citation type="submission" date="2019-10" db="EMBL/GenBank/DDBJ databases">
        <title>Assembly and Annotation for the nematode Trichostrongylus colubriformis.</title>
        <authorList>
            <person name="Martin J."/>
        </authorList>
    </citation>
    <scope>NUCLEOTIDE SEQUENCE [LARGE SCALE GENOMIC DNA]</scope>
    <source>
        <strain evidence="2">G859</strain>
        <tissue evidence="2">Whole worm</tissue>
    </source>
</reference>
<evidence type="ECO:0000313" key="3">
    <source>
        <dbReference type="Proteomes" id="UP001331761"/>
    </source>
</evidence>
<feature type="compositionally biased region" description="Pro residues" evidence="1">
    <location>
        <begin position="1"/>
        <end position="11"/>
    </location>
</feature>
<dbReference type="Proteomes" id="UP001331761">
    <property type="component" value="Unassembled WGS sequence"/>
</dbReference>
<keyword evidence="3" id="KW-1185">Reference proteome</keyword>
<sequence length="63" mass="6932">MNRAGRPPPPNKWVQRTISSESQSSLLSSSSSVSTPVEQKSISVSDKLRSIFSSSRKVEIQQL</sequence>
<dbReference type="EMBL" id="WIXE01000892">
    <property type="protein sequence ID" value="KAK5986207.1"/>
    <property type="molecule type" value="Genomic_DNA"/>
</dbReference>
<proteinExistence type="predicted"/>
<organism evidence="2 3">
    <name type="scientific">Trichostrongylus colubriformis</name>
    <name type="common">Black scour worm</name>
    <dbReference type="NCBI Taxonomy" id="6319"/>
    <lineage>
        <taxon>Eukaryota</taxon>
        <taxon>Metazoa</taxon>
        <taxon>Ecdysozoa</taxon>
        <taxon>Nematoda</taxon>
        <taxon>Chromadorea</taxon>
        <taxon>Rhabditida</taxon>
        <taxon>Rhabditina</taxon>
        <taxon>Rhabditomorpha</taxon>
        <taxon>Strongyloidea</taxon>
        <taxon>Trichostrongylidae</taxon>
        <taxon>Trichostrongylus</taxon>
    </lineage>
</organism>
<accession>A0AAN8IYH4</accession>
<gene>
    <name evidence="2" type="ORF">GCK32_021090</name>
</gene>
<evidence type="ECO:0000256" key="1">
    <source>
        <dbReference type="SAM" id="MobiDB-lite"/>
    </source>
</evidence>
<feature type="region of interest" description="Disordered" evidence="1">
    <location>
        <begin position="1"/>
        <end position="40"/>
    </location>
</feature>
<feature type="non-terminal residue" evidence="2">
    <location>
        <position position="63"/>
    </location>
</feature>
<evidence type="ECO:0000313" key="2">
    <source>
        <dbReference type="EMBL" id="KAK5986207.1"/>
    </source>
</evidence>
<protein>
    <submittedName>
        <fullName evidence="2">Uncharacterized protein</fullName>
    </submittedName>
</protein>
<dbReference type="AlphaFoldDB" id="A0AAN8IYH4"/>